<feature type="region of interest" description="Disordered" evidence="1">
    <location>
        <begin position="1"/>
        <end position="95"/>
    </location>
</feature>
<dbReference type="Pfam" id="PF20499">
    <property type="entry name" value="DUF6729"/>
    <property type="match status" value="1"/>
</dbReference>
<protein>
    <recommendedName>
        <fullName evidence="2">DUF6729 domain-containing protein</fullName>
    </recommendedName>
</protein>
<feature type="domain" description="DUF6729" evidence="2">
    <location>
        <begin position="267"/>
        <end position="340"/>
    </location>
</feature>
<reference evidence="3" key="1">
    <citation type="submission" date="2020-10" db="EMBL/GenBank/DDBJ databases">
        <title>Chromosome-scale genome assembly of the Allis shad, Alosa alosa.</title>
        <authorList>
            <person name="Margot Z."/>
            <person name="Christophe K."/>
            <person name="Cabau C."/>
            <person name="Louis A."/>
            <person name="Berthelot C."/>
            <person name="Parey E."/>
            <person name="Roest Crollius H."/>
            <person name="Montfort J."/>
            <person name="Robinson-Rechavi M."/>
            <person name="Bucao C."/>
            <person name="Bouchez O."/>
            <person name="Gislard M."/>
            <person name="Lluch J."/>
            <person name="Milhes M."/>
            <person name="Lampietro C."/>
            <person name="Lopez Roques C."/>
            <person name="Donnadieu C."/>
            <person name="Braasch I."/>
            <person name="Desvignes T."/>
            <person name="Postlethwait J."/>
            <person name="Bobe J."/>
            <person name="Guiguen Y."/>
        </authorList>
    </citation>
    <scope>NUCLEOTIDE SEQUENCE</scope>
    <source>
        <strain evidence="3">M-15738</strain>
        <tissue evidence="3">Blood</tissue>
    </source>
</reference>
<sequence length="553" mass="62987">MDPDTPDADGNVPLAPPSEDGFEVAHEEVDDLTIPLPGDFTPLRDPRSGTPADEAPVPEPSRTTTPEPAPHSPGRSSPPPQPAPEEYRGPDDQPGFLAVGKLATALVGLRSDEALSERRVDELIELYEALSPCLVGQTSGPATWPSASRVVEAVCTQLCHLYPSGTRVYGSRRSWDCILLHYHHVRDLVLGHQRLMARAPIQLFELNQRTLSQWFMKTQREKVRTVLAPGPGAAAEGRPQPPQPPPPRQPPQPQPTPPPPRQAAAAYWYLMVTEYLECRRCQRKVAGWSQEVVRQLEPGRQSQFPALLTYMLSCDQRVISMLRERTRGEQRHAAVQEWMDSTKKVMYAVCRHRDLALQQRGDHNHHNHHHHDNHHNHNQHHHHHSHHHDKLQQRAQQQQQRRQQWWWQQRQAQRRRWIVPQLRWWCTDSSGHGRQQWWRLTRPGQRHHQRVMVLLNVPPLPILPQTLAAAQLLPPLAAAHPATAGPATAPPPYVPYSTVYYRWKKGSRAKTPHVCGQCGQPRRKETGHSGYKSDTFCVAAAGRLREMREKDKS</sequence>
<dbReference type="AlphaFoldDB" id="A0AAV6HA68"/>
<dbReference type="PANTHER" id="PTHR24401:SF29">
    <property type="entry name" value="SI:CH211-243P7.3-RELATED"/>
    <property type="match status" value="1"/>
</dbReference>
<feature type="compositionally biased region" description="Pro residues" evidence="1">
    <location>
        <begin position="67"/>
        <end position="83"/>
    </location>
</feature>
<comment type="caution">
    <text evidence="3">The sequence shown here is derived from an EMBL/GenBank/DDBJ whole genome shotgun (WGS) entry which is preliminary data.</text>
</comment>
<feature type="compositionally biased region" description="Low complexity" evidence="1">
    <location>
        <begin position="393"/>
        <end position="403"/>
    </location>
</feature>
<keyword evidence="4" id="KW-1185">Reference proteome</keyword>
<feature type="compositionally biased region" description="Basic residues" evidence="1">
    <location>
        <begin position="365"/>
        <end position="389"/>
    </location>
</feature>
<feature type="region of interest" description="Disordered" evidence="1">
    <location>
        <begin position="362"/>
        <end position="403"/>
    </location>
</feature>
<organism evidence="3 4">
    <name type="scientific">Alosa alosa</name>
    <name type="common">allis shad</name>
    <dbReference type="NCBI Taxonomy" id="278164"/>
    <lineage>
        <taxon>Eukaryota</taxon>
        <taxon>Metazoa</taxon>
        <taxon>Chordata</taxon>
        <taxon>Craniata</taxon>
        <taxon>Vertebrata</taxon>
        <taxon>Euteleostomi</taxon>
        <taxon>Actinopterygii</taxon>
        <taxon>Neopterygii</taxon>
        <taxon>Teleostei</taxon>
        <taxon>Clupei</taxon>
        <taxon>Clupeiformes</taxon>
        <taxon>Clupeoidei</taxon>
        <taxon>Clupeidae</taxon>
        <taxon>Alosa</taxon>
    </lineage>
</organism>
<feature type="region of interest" description="Disordered" evidence="1">
    <location>
        <begin position="230"/>
        <end position="262"/>
    </location>
</feature>
<dbReference type="Proteomes" id="UP000823561">
    <property type="component" value="Chromosome 3"/>
</dbReference>
<proteinExistence type="predicted"/>
<evidence type="ECO:0000256" key="1">
    <source>
        <dbReference type="SAM" id="MobiDB-lite"/>
    </source>
</evidence>
<feature type="compositionally biased region" description="Pro residues" evidence="1">
    <location>
        <begin position="239"/>
        <end position="261"/>
    </location>
</feature>
<gene>
    <name evidence="3" type="ORF">AALO_G00036180</name>
</gene>
<feature type="region of interest" description="Disordered" evidence="1">
    <location>
        <begin position="512"/>
        <end position="531"/>
    </location>
</feature>
<dbReference type="EMBL" id="JADWDJ010000003">
    <property type="protein sequence ID" value="KAG5282920.1"/>
    <property type="molecule type" value="Genomic_DNA"/>
</dbReference>
<name>A0AAV6HA68_9TELE</name>
<evidence type="ECO:0000313" key="4">
    <source>
        <dbReference type="Proteomes" id="UP000823561"/>
    </source>
</evidence>
<dbReference type="InterPro" id="IPR046616">
    <property type="entry name" value="DUF6729"/>
</dbReference>
<evidence type="ECO:0000259" key="2">
    <source>
        <dbReference type="Pfam" id="PF20499"/>
    </source>
</evidence>
<evidence type="ECO:0000313" key="3">
    <source>
        <dbReference type="EMBL" id="KAG5282920.1"/>
    </source>
</evidence>
<dbReference type="PANTHER" id="PTHR24401">
    <property type="entry name" value="SI:CH211-243P7.3-RELATED"/>
    <property type="match status" value="1"/>
</dbReference>
<accession>A0AAV6HA68</accession>